<dbReference type="PANTHER" id="PTHR24116">
    <property type="entry name" value="KINASE D-INTERACTING SUBSTRATE OF 220 KDA"/>
    <property type="match status" value="1"/>
</dbReference>
<proteinExistence type="predicted"/>
<feature type="region of interest" description="Disordered" evidence="1">
    <location>
        <begin position="118"/>
        <end position="149"/>
    </location>
</feature>
<dbReference type="InterPro" id="IPR052771">
    <property type="entry name" value="Neurotrophin_sig_adaptor"/>
</dbReference>
<evidence type="ECO:0000256" key="1">
    <source>
        <dbReference type="SAM" id="MobiDB-lite"/>
    </source>
</evidence>
<evidence type="ECO:0000259" key="2">
    <source>
        <dbReference type="Pfam" id="PF23307"/>
    </source>
</evidence>
<dbReference type="GO" id="GO:0030165">
    <property type="term" value="F:PDZ domain binding"/>
    <property type="evidence" value="ECO:0007669"/>
    <property type="project" value="TreeGrafter"/>
</dbReference>
<dbReference type="AlphaFoldDB" id="A0A0B7C449"/>
<feature type="non-terminal residue" evidence="3">
    <location>
        <position position="1"/>
    </location>
</feature>
<dbReference type="PANTHER" id="PTHR24116:SF0">
    <property type="entry name" value="KINASE D-INTERACTING SUBSTRATE OF 220 KDA"/>
    <property type="match status" value="1"/>
</dbReference>
<dbReference type="GO" id="GO:0019887">
    <property type="term" value="F:protein kinase regulator activity"/>
    <property type="evidence" value="ECO:0007669"/>
    <property type="project" value="TreeGrafter"/>
</dbReference>
<feature type="non-terminal residue" evidence="3">
    <location>
        <position position="149"/>
    </location>
</feature>
<name>A0A0B7C449_9EUPU</name>
<organism evidence="3">
    <name type="scientific">Arion vulgaris</name>
    <dbReference type="NCBI Taxonomy" id="1028688"/>
    <lineage>
        <taxon>Eukaryota</taxon>
        <taxon>Metazoa</taxon>
        <taxon>Spiralia</taxon>
        <taxon>Lophotrochozoa</taxon>
        <taxon>Mollusca</taxon>
        <taxon>Gastropoda</taxon>
        <taxon>Heterobranchia</taxon>
        <taxon>Euthyneura</taxon>
        <taxon>Panpulmonata</taxon>
        <taxon>Eupulmonata</taxon>
        <taxon>Stylommatophora</taxon>
        <taxon>Helicina</taxon>
        <taxon>Arionoidea</taxon>
        <taxon>Arionidae</taxon>
        <taxon>Arion</taxon>
    </lineage>
</organism>
<protein>
    <recommendedName>
        <fullName evidence="2">Kinase D-interacting substrate of 220 kDa-like SAM domain-containing protein</fullName>
    </recommendedName>
</protein>
<dbReference type="EMBL" id="HACG01052374">
    <property type="protein sequence ID" value="CEK99245.1"/>
    <property type="molecule type" value="Transcribed_RNA"/>
</dbReference>
<gene>
    <name evidence="3" type="primary">ORF220804</name>
</gene>
<feature type="domain" description="Kinase D-interacting substrate of 220 kDa-like SAM" evidence="2">
    <location>
        <begin position="26"/>
        <end position="108"/>
    </location>
</feature>
<reference evidence="3" key="1">
    <citation type="submission" date="2014-12" db="EMBL/GenBank/DDBJ databases">
        <title>Insight into the proteome of Arion vulgaris.</title>
        <authorList>
            <person name="Aradska J."/>
            <person name="Bulat T."/>
            <person name="Smidak R."/>
            <person name="Sarate P."/>
            <person name="Gangsoo J."/>
            <person name="Sialana F."/>
            <person name="Bilban M."/>
            <person name="Lubec G."/>
        </authorList>
    </citation>
    <scope>NUCLEOTIDE SEQUENCE</scope>
    <source>
        <tissue evidence="3">Skin</tissue>
    </source>
</reference>
<dbReference type="InterPro" id="IPR057092">
    <property type="entry name" value="SAM_KIDINS220"/>
</dbReference>
<accession>A0A0B7C449</accession>
<dbReference type="Pfam" id="PF23307">
    <property type="entry name" value="SAM_KIDINS220"/>
    <property type="match status" value="1"/>
</dbReference>
<dbReference type="InterPro" id="IPR013761">
    <property type="entry name" value="SAM/pointed_sf"/>
</dbReference>
<evidence type="ECO:0000313" key="3">
    <source>
        <dbReference type="EMBL" id="CEK99245.1"/>
    </source>
</evidence>
<sequence>NQPSAPVTTPGSKHPKDFFNNYTRPIVLSLCSVEDICSLLLRLKGISTSHVTQYQTRIRENNISGLVLTMCDLSELQPVIDMRFGDWQLFRSAVTSLIKAESQQVVVKEESISDKADTSLNVQTVPSSQSSTAVSYSDSFPSTGTRRNS</sequence>
<dbReference type="SUPFAM" id="SSF47769">
    <property type="entry name" value="SAM/Pointed domain"/>
    <property type="match status" value="1"/>
</dbReference>